<reference evidence="18 19" key="1">
    <citation type="submission" date="2013-02" db="EMBL/GenBank/DDBJ databases">
        <title>A novel strain isolated from Lonar lake, Maharashtra, India.</title>
        <authorList>
            <person name="Singh A."/>
        </authorList>
    </citation>
    <scope>NUCLEOTIDE SEQUENCE [LARGE SCALE GENOMIC DNA]</scope>
    <source>
        <strain evidence="18 19">AK24</strain>
    </source>
</reference>
<feature type="domain" description="Response regulatory" evidence="15">
    <location>
        <begin position="1159"/>
        <end position="1278"/>
    </location>
</feature>
<keyword evidence="8" id="KW-0418">Kinase</keyword>
<dbReference type="SMART" id="SM00086">
    <property type="entry name" value="PAC"/>
    <property type="match status" value="5"/>
</dbReference>
<dbReference type="CDD" id="cd00130">
    <property type="entry name" value="PAS"/>
    <property type="match status" value="3"/>
</dbReference>
<evidence type="ECO:0000256" key="8">
    <source>
        <dbReference type="ARBA" id="ARBA00022777"/>
    </source>
</evidence>
<protein>
    <recommendedName>
        <fullName evidence="3">histidine kinase</fullName>
        <ecNumber evidence="3">2.7.13.3</ecNumber>
    </recommendedName>
</protein>
<dbReference type="SUPFAM" id="SSF55781">
    <property type="entry name" value="GAF domain-like"/>
    <property type="match status" value="1"/>
</dbReference>
<dbReference type="InterPro" id="IPR001610">
    <property type="entry name" value="PAC"/>
</dbReference>
<evidence type="ECO:0000259" key="15">
    <source>
        <dbReference type="PROSITE" id="PS50110"/>
    </source>
</evidence>
<dbReference type="EMBL" id="AQHR01000096">
    <property type="protein sequence ID" value="EON75767.1"/>
    <property type="molecule type" value="Genomic_DNA"/>
</dbReference>
<dbReference type="InterPro" id="IPR003594">
    <property type="entry name" value="HATPase_dom"/>
</dbReference>
<evidence type="ECO:0000256" key="7">
    <source>
        <dbReference type="ARBA" id="ARBA00022741"/>
    </source>
</evidence>
<feature type="domain" description="PAS" evidence="16">
    <location>
        <begin position="524"/>
        <end position="597"/>
    </location>
</feature>
<evidence type="ECO:0000256" key="13">
    <source>
        <dbReference type="PROSITE-ProRule" id="PRU00169"/>
    </source>
</evidence>
<dbReference type="EC" id="2.7.13.3" evidence="3"/>
<dbReference type="PROSITE" id="PS50112">
    <property type="entry name" value="PAS"/>
    <property type="match status" value="3"/>
</dbReference>
<dbReference type="FunFam" id="1.10.287.130:FF:000004">
    <property type="entry name" value="Ethylene receptor 1"/>
    <property type="match status" value="1"/>
</dbReference>
<dbReference type="Gene3D" id="1.10.287.130">
    <property type="match status" value="1"/>
</dbReference>
<dbReference type="SMART" id="SM00448">
    <property type="entry name" value="REC"/>
    <property type="match status" value="1"/>
</dbReference>
<dbReference type="InterPro" id="IPR001789">
    <property type="entry name" value="Sig_transdc_resp-reg_receiver"/>
</dbReference>
<dbReference type="Proteomes" id="UP000013909">
    <property type="component" value="Unassembled WGS sequence"/>
</dbReference>
<dbReference type="SUPFAM" id="SSF55874">
    <property type="entry name" value="ATPase domain of HSP90 chaperone/DNA topoisomerase II/histidine kinase"/>
    <property type="match status" value="1"/>
</dbReference>
<dbReference type="Gene3D" id="3.30.450.20">
    <property type="entry name" value="PAS domain"/>
    <property type="match status" value="5"/>
</dbReference>
<sequence length="1278" mass="146443">MFQGTRLADFDRWESFFETDGEIVSRLRHYFDSNDRSRFDSLSGVYDDKLSMVWDIQAAYVEGIGPLGFAFGRGKVGTDAVDPTKGGAVSETGAHYSGTWFALSPLLSTLSRFFLDMDAQSWSAMIPFALNLIGNELHLNRCAILLLNSAKNGLERESEWHREHLAGSAQPIRFVSLEGKSDLIRDLRAQGWMRIPSFEGGSFLPFEEPELRDMELGSVLLIPITAKGVFFGVLLLGSPEKDAFQPDRTNPFPILLQVGDLFGAAMVKQREKSDLYRGERLLQETELLAKSGSWRFLRSEKRIYLSQGLRKLFGLDASLEYMGMDDFFKLVSPEDRKFVRQELKRVLRTSKVVSGEFRYQDPAKQERVIAYSIQVNDLSPTKQLEIFGFCSDITERKALEEELLLESQILAQVNEAIFMTDVRFNVIYMNQQARIITGRSSGFKGSINELFQLPESPSPLLTDLASRYLQEEVCKDIVRLQEVQQGSVFDCRMVFSKIWSKKGELLGYTLLLNDLTEEREREELAKKAKLIVEKSPAILFTLDPTKHFQITYVTENIVQFGYTAKDLILGGISFLDLIHPDDIQLYLRSFKEAEKHANTREYRVRTSRGKYRWVEDKVSEIRVANGDIVWYEGLFQDITERKKDRAEIEKVKNQYRVLASNIPYTNVFLIDPDYRYVVAEGPNFEYWGLDKEYFEGKTIEEANTTNFDKILPLFKKAKKSRNLASMELKYMKRTYQLLAMPIFDGNELAYFLGIIRDITRERNTQQALEKSEQKYRNLVEESTELIFSIDTGLSVSYVSPNIKQFLGYETFEFTGRAFMDHLHPGDRAVMEEHGKQAPFGYFKKYPVFDCRMQHRDKSFRIFSVSGKLIYDENGEIKYYTGVARDNTKLKETQRELFLAKERAEKALEAKSQFLSIMSHEIRTPMNAVIGLSHLLLEENPREDQYENLRTLQFSAENLLGLINDILDFNKIDSGKVELECVVFDLRHLINRIVRSYAYQIREKSLDLVLDFGSELPAYIMGDPVRLSQILNNLLSNAIKFTKEGNVSIQARQLARSKTTVSVRFQVSDTGIGIPAGKLDYVFEAFTQASSDTTRKFGGTGLGLAIVKKLIVLLGSEIHVDSEEGKGTTFWFDLDFDLAESHRKKGSTEVRLLKDLQKSRILVAEDNVVNQVLLKKYLKKWGVGTIEFAQNGQVALEYFEQGEFDLLLIDLQMPVMDGIELAKLVRAKEREADRRVPIIALTASSFSEVQEQLEKAGMDDYVSKPFNPPDLYTKIIKYI</sequence>
<comment type="catalytic activity">
    <reaction evidence="1">
        <text>ATP + protein L-histidine = ADP + protein N-phospho-L-histidine.</text>
        <dbReference type="EC" id="2.7.13.3"/>
    </reaction>
</comment>
<dbReference type="Pfam" id="PF02518">
    <property type="entry name" value="HATPase_c"/>
    <property type="match status" value="1"/>
</dbReference>
<dbReference type="InterPro" id="IPR000014">
    <property type="entry name" value="PAS"/>
</dbReference>
<dbReference type="InterPro" id="IPR036890">
    <property type="entry name" value="HATPase_C_sf"/>
</dbReference>
<dbReference type="FunFam" id="3.30.565.10:FF:000010">
    <property type="entry name" value="Sensor histidine kinase RcsC"/>
    <property type="match status" value="1"/>
</dbReference>
<dbReference type="Pfam" id="PF08447">
    <property type="entry name" value="PAS_3"/>
    <property type="match status" value="3"/>
</dbReference>
<evidence type="ECO:0000256" key="11">
    <source>
        <dbReference type="ARBA" id="ARBA00023012"/>
    </source>
</evidence>
<dbReference type="CDD" id="cd00082">
    <property type="entry name" value="HisKA"/>
    <property type="match status" value="1"/>
</dbReference>
<keyword evidence="12" id="KW-0472">Membrane</keyword>
<evidence type="ECO:0000256" key="6">
    <source>
        <dbReference type="ARBA" id="ARBA00022692"/>
    </source>
</evidence>
<keyword evidence="7" id="KW-0547">Nucleotide-binding</keyword>
<keyword evidence="4 13" id="KW-0597">Phosphoprotein</keyword>
<dbReference type="InterPro" id="IPR000700">
    <property type="entry name" value="PAS-assoc_C"/>
</dbReference>
<dbReference type="InterPro" id="IPR029016">
    <property type="entry name" value="GAF-like_dom_sf"/>
</dbReference>
<feature type="domain" description="PAS" evidence="16">
    <location>
        <begin position="320"/>
        <end position="350"/>
    </location>
</feature>
<feature type="domain" description="PAS" evidence="16">
    <location>
        <begin position="771"/>
        <end position="832"/>
    </location>
</feature>
<evidence type="ECO:0000256" key="10">
    <source>
        <dbReference type="ARBA" id="ARBA00022989"/>
    </source>
</evidence>
<evidence type="ECO:0000256" key="4">
    <source>
        <dbReference type="ARBA" id="ARBA00022553"/>
    </source>
</evidence>
<dbReference type="SUPFAM" id="SSF55785">
    <property type="entry name" value="PYP-like sensor domain (PAS domain)"/>
    <property type="match status" value="5"/>
</dbReference>
<evidence type="ECO:0000256" key="9">
    <source>
        <dbReference type="ARBA" id="ARBA00022840"/>
    </source>
</evidence>
<evidence type="ECO:0000259" key="16">
    <source>
        <dbReference type="PROSITE" id="PS50112"/>
    </source>
</evidence>
<dbReference type="PATRIC" id="fig|1288963.3.peg.3651"/>
<dbReference type="GO" id="GO:0005524">
    <property type="term" value="F:ATP binding"/>
    <property type="evidence" value="ECO:0007669"/>
    <property type="project" value="UniProtKB-KW"/>
</dbReference>
<dbReference type="STRING" id="1232681.ADIS_3658"/>
<dbReference type="NCBIfam" id="TIGR00229">
    <property type="entry name" value="sensory_box"/>
    <property type="match status" value="3"/>
</dbReference>
<evidence type="ECO:0000256" key="5">
    <source>
        <dbReference type="ARBA" id="ARBA00022679"/>
    </source>
</evidence>
<dbReference type="Pfam" id="PF00072">
    <property type="entry name" value="Response_reg"/>
    <property type="match status" value="1"/>
</dbReference>
<comment type="subcellular location">
    <subcellularLocation>
        <location evidence="2">Membrane</location>
    </subcellularLocation>
</comment>
<feature type="modified residue" description="4-aspartylphosphate" evidence="13">
    <location>
        <position position="1209"/>
    </location>
</feature>
<feature type="domain" description="PAC" evidence="17">
    <location>
        <begin position="598"/>
        <end position="650"/>
    </location>
</feature>
<dbReference type="CDD" id="cd17546">
    <property type="entry name" value="REC_hyHK_CKI1_RcsC-like"/>
    <property type="match status" value="1"/>
</dbReference>
<dbReference type="InterPro" id="IPR036097">
    <property type="entry name" value="HisK_dim/P_sf"/>
</dbReference>
<dbReference type="SUPFAM" id="SSF47384">
    <property type="entry name" value="Homodimeric domain of signal transducing histidine kinase"/>
    <property type="match status" value="1"/>
</dbReference>
<evidence type="ECO:0000256" key="3">
    <source>
        <dbReference type="ARBA" id="ARBA00012438"/>
    </source>
</evidence>
<dbReference type="AlphaFoldDB" id="R7ZNV9"/>
<dbReference type="InterPro" id="IPR035965">
    <property type="entry name" value="PAS-like_dom_sf"/>
</dbReference>
<organism evidence="18 19">
    <name type="scientific">Lunatimonas lonarensis</name>
    <dbReference type="NCBI Taxonomy" id="1232681"/>
    <lineage>
        <taxon>Bacteria</taxon>
        <taxon>Pseudomonadati</taxon>
        <taxon>Bacteroidota</taxon>
        <taxon>Cytophagia</taxon>
        <taxon>Cytophagales</taxon>
        <taxon>Cyclobacteriaceae</taxon>
    </lineage>
</organism>
<dbReference type="InterPro" id="IPR003661">
    <property type="entry name" value="HisK_dim/P_dom"/>
</dbReference>
<dbReference type="CDD" id="cd16922">
    <property type="entry name" value="HATPase_EvgS-ArcB-TorS-like"/>
    <property type="match status" value="1"/>
</dbReference>
<accession>R7ZNV9</accession>
<dbReference type="PANTHER" id="PTHR45339">
    <property type="entry name" value="HYBRID SIGNAL TRANSDUCTION HISTIDINE KINASE J"/>
    <property type="match status" value="1"/>
</dbReference>
<proteinExistence type="predicted"/>
<dbReference type="Gene3D" id="3.30.565.10">
    <property type="entry name" value="Histidine kinase-like ATPase, C-terminal domain"/>
    <property type="match status" value="1"/>
</dbReference>
<dbReference type="InterPro" id="IPR004358">
    <property type="entry name" value="Sig_transdc_His_kin-like_C"/>
</dbReference>
<dbReference type="SMART" id="SM00387">
    <property type="entry name" value="HATPase_c"/>
    <property type="match status" value="1"/>
</dbReference>
<evidence type="ECO:0000259" key="14">
    <source>
        <dbReference type="PROSITE" id="PS50109"/>
    </source>
</evidence>
<dbReference type="SMART" id="SM00091">
    <property type="entry name" value="PAS"/>
    <property type="match status" value="4"/>
</dbReference>
<keyword evidence="10" id="KW-1133">Transmembrane helix</keyword>
<dbReference type="Pfam" id="PF13426">
    <property type="entry name" value="PAS_9"/>
    <property type="match status" value="1"/>
</dbReference>
<keyword evidence="9" id="KW-0067">ATP-binding</keyword>
<dbReference type="GO" id="GO:0016020">
    <property type="term" value="C:membrane"/>
    <property type="evidence" value="ECO:0007669"/>
    <property type="project" value="UniProtKB-SubCell"/>
</dbReference>
<feature type="domain" description="Histidine kinase" evidence="14">
    <location>
        <begin position="916"/>
        <end position="1137"/>
    </location>
</feature>
<name>R7ZNV9_9BACT</name>
<dbReference type="PRINTS" id="PR00344">
    <property type="entry name" value="BCTRLSENSOR"/>
</dbReference>
<dbReference type="PROSITE" id="PS50113">
    <property type="entry name" value="PAC"/>
    <property type="match status" value="2"/>
</dbReference>
<dbReference type="Gene3D" id="3.40.50.2300">
    <property type="match status" value="1"/>
</dbReference>
<dbReference type="SUPFAM" id="SSF52172">
    <property type="entry name" value="CheY-like"/>
    <property type="match status" value="1"/>
</dbReference>
<keyword evidence="11" id="KW-0902">Two-component regulatory system</keyword>
<evidence type="ECO:0000256" key="12">
    <source>
        <dbReference type="ARBA" id="ARBA00023136"/>
    </source>
</evidence>
<comment type="caution">
    <text evidence="18">The sequence shown here is derived from an EMBL/GenBank/DDBJ whole genome shotgun (WGS) entry which is preliminary data.</text>
</comment>
<evidence type="ECO:0000259" key="17">
    <source>
        <dbReference type="PROSITE" id="PS50113"/>
    </source>
</evidence>
<dbReference type="PROSITE" id="PS50109">
    <property type="entry name" value="HIS_KIN"/>
    <property type="match status" value="1"/>
</dbReference>
<evidence type="ECO:0000313" key="19">
    <source>
        <dbReference type="Proteomes" id="UP000013909"/>
    </source>
</evidence>
<keyword evidence="5" id="KW-0808">Transferase</keyword>
<keyword evidence="6" id="KW-0812">Transmembrane</keyword>
<evidence type="ECO:0000313" key="18">
    <source>
        <dbReference type="EMBL" id="EON75767.1"/>
    </source>
</evidence>
<keyword evidence="19" id="KW-1185">Reference proteome</keyword>
<gene>
    <name evidence="18" type="ORF">ADIS_3658</name>
</gene>
<dbReference type="Gene3D" id="3.30.450.40">
    <property type="match status" value="1"/>
</dbReference>
<evidence type="ECO:0000256" key="1">
    <source>
        <dbReference type="ARBA" id="ARBA00000085"/>
    </source>
</evidence>
<feature type="domain" description="PAC" evidence="17">
    <location>
        <begin position="846"/>
        <end position="898"/>
    </location>
</feature>
<dbReference type="InterPro" id="IPR011006">
    <property type="entry name" value="CheY-like_superfamily"/>
</dbReference>
<evidence type="ECO:0000256" key="2">
    <source>
        <dbReference type="ARBA" id="ARBA00004370"/>
    </source>
</evidence>
<dbReference type="Pfam" id="PF00512">
    <property type="entry name" value="HisKA"/>
    <property type="match status" value="1"/>
</dbReference>
<dbReference type="PANTHER" id="PTHR45339:SF1">
    <property type="entry name" value="HYBRID SIGNAL TRANSDUCTION HISTIDINE KINASE J"/>
    <property type="match status" value="1"/>
</dbReference>
<dbReference type="PROSITE" id="PS50110">
    <property type="entry name" value="RESPONSE_REGULATORY"/>
    <property type="match status" value="1"/>
</dbReference>
<dbReference type="InterPro" id="IPR005467">
    <property type="entry name" value="His_kinase_dom"/>
</dbReference>
<dbReference type="SMART" id="SM00388">
    <property type="entry name" value="HisKA"/>
    <property type="match status" value="1"/>
</dbReference>
<dbReference type="GO" id="GO:0000155">
    <property type="term" value="F:phosphorelay sensor kinase activity"/>
    <property type="evidence" value="ECO:0007669"/>
    <property type="project" value="InterPro"/>
</dbReference>
<dbReference type="InterPro" id="IPR013655">
    <property type="entry name" value="PAS_fold_3"/>
</dbReference>